<feature type="transmembrane region" description="Helical" evidence="8">
    <location>
        <begin position="386"/>
        <end position="407"/>
    </location>
</feature>
<dbReference type="GO" id="GO:0009755">
    <property type="term" value="P:hormone-mediated signaling pathway"/>
    <property type="evidence" value="ECO:0000318"/>
    <property type="project" value="GO_Central"/>
</dbReference>
<proteinExistence type="inferred from homology"/>
<dbReference type="CTD" id="6751514"/>
<dbReference type="GO" id="GO:0007189">
    <property type="term" value="P:adenylate cyclase-activating G protein-coupled receptor signaling pathway"/>
    <property type="evidence" value="ECO:0000318"/>
    <property type="project" value="GO_Central"/>
</dbReference>
<evidence type="ECO:0000256" key="7">
    <source>
        <dbReference type="RuleBase" id="RU000688"/>
    </source>
</evidence>
<keyword evidence="11" id="KW-1185">Reference proteome</keyword>
<dbReference type="FunFam" id="1.20.1070.10:FF:000353">
    <property type="entry name" value="G-protein coupled receptor GRL101-like protein"/>
    <property type="match status" value="1"/>
</dbReference>
<evidence type="ECO:0000259" key="9">
    <source>
        <dbReference type="PROSITE" id="PS50262"/>
    </source>
</evidence>
<dbReference type="Pfam" id="PF00001">
    <property type="entry name" value="7tm_1"/>
    <property type="match status" value="1"/>
</dbReference>
<dbReference type="PhylomeDB" id="B3RR91"/>
<reference evidence="10 11" key="1">
    <citation type="journal article" date="2008" name="Nature">
        <title>The Trichoplax genome and the nature of placozoans.</title>
        <authorList>
            <person name="Srivastava M."/>
            <person name="Begovic E."/>
            <person name="Chapman J."/>
            <person name="Putnam N.H."/>
            <person name="Hellsten U."/>
            <person name="Kawashima T."/>
            <person name="Kuo A."/>
            <person name="Mitros T."/>
            <person name="Salamov A."/>
            <person name="Carpenter M.L."/>
            <person name="Signorovitch A.Y."/>
            <person name="Moreno M.A."/>
            <person name="Kamm K."/>
            <person name="Grimwood J."/>
            <person name="Schmutz J."/>
            <person name="Shapiro H."/>
            <person name="Grigoriev I.V."/>
            <person name="Buss L.W."/>
            <person name="Schierwater B."/>
            <person name="Dellaporta S.L."/>
            <person name="Rokhsar D.S."/>
        </authorList>
    </citation>
    <scope>NUCLEOTIDE SEQUENCE [LARGE SCALE GENOMIC DNA]</scope>
    <source>
        <strain evidence="10 11">Grell-BS-1999</strain>
    </source>
</reference>
<feature type="transmembrane region" description="Helical" evidence="8">
    <location>
        <begin position="256"/>
        <end position="276"/>
    </location>
</feature>
<feature type="transmembrane region" description="Helical" evidence="8">
    <location>
        <begin position="165"/>
        <end position="194"/>
    </location>
</feature>
<dbReference type="PRINTS" id="PR00237">
    <property type="entry name" value="GPCRRHODOPSN"/>
</dbReference>
<evidence type="ECO:0000313" key="11">
    <source>
        <dbReference type="Proteomes" id="UP000009022"/>
    </source>
</evidence>
<keyword evidence="2" id="KW-0433">Leucine-rich repeat</keyword>
<dbReference type="GO" id="GO:0008528">
    <property type="term" value="F:G protein-coupled peptide receptor activity"/>
    <property type="evidence" value="ECO:0000318"/>
    <property type="project" value="GO_Central"/>
</dbReference>
<dbReference type="Gene3D" id="1.20.1070.10">
    <property type="entry name" value="Rhodopsin 7-helix transmembrane proteins"/>
    <property type="match status" value="1"/>
</dbReference>
<feature type="domain" description="G-protein coupled receptors family 1 profile" evidence="9">
    <location>
        <begin position="147"/>
        <end position="407"/>
    </location>
</feature>
<dbReference type="InParanoid" id="B3RR91"/>
<dbReference type="AlphaFoldDB" id="B3RR91"/>
<dbReference type="SUPFAM" id="SSF52058">
    <property type="entry name" value="L domain-like"/>
    <property type="match status" value="1"/>
</dbReference>
<dbReference type="EMBL" id="DS985243">
    <property type="protein sequence ID" value="EDV26303.1"/>
    <property type="molecule type" value="Genomic_DNA"/>
</dbReference>
<dbReference type="OrthoDB" id="5981530at2759"/>
<dbReference type="PROSITE" id="PS50262">
    <property type="entry name" value="G_PROTEIN_RECEP_F1_2"/>
    <property type="match status" value="1"/>
</dbReference>
<evidence type="ECO:0000256" key="1">
    <source>
        <dbReference type="ARBA" id="ARBA00004370"/>
    </source>
</evidence>
<evidence type="ECO:0000256" key="2">
    <source>
        <dbReference type="ARBA" id="ARBA00022614"/>
    </source>
</evidence>
<keyword evidence="7" id="KW-0297">G-protein coupled receptor</keyword>
<gene>
    <name evidence="10" type="ORF">TRIADDRAFT_54151</name>
</gene>
<keyword evidence="5 8" id="KW-1133">Transmembrane helix</keyword>
<keyword evidence="4" id="KW-0677">Repeat</keyword>
<dbReference type="GeneID" id="6751514"/>
<evidence type="ECO:0000256" key="6">
    <source>
        <dbReference type="ARBA" id="ARBA00023136"/>
    </source>
</evidence>
<organism evidence="10 11">
    <name type="scientific">Trichoplax adhaerens</name>
    <name type="common">Trichoplax reptans</name>
    <dbReference type="NCBI Taxonomy" id="10228"/>
    <lineage>
        <taxon>Eukaryota</taxon>
        <taxon>Metazoa</taxon>
        <taxon>Placozoa</taxon>
        <taxon>Uniplacotomia</taxon>
        <taxon>Trichoplacea</taxon>
        <taxon>Trichoplacidae</taxon>
        <taxon>Trichoplax</taxon>
    </lineage>
</organism>
<keyword evidence="7" id="KW-0807">Transducer</keyword>
<name>B3RR91_TRIAD</name>
<evidence type="ECO:0000313" key="10">
    <source>
        <dbReference type="EMBL" id="EDV26303.1"/>
    </source>
</evidence>
<dbReference type="RefSeq" id="XP_002110299.1">
    <property type="nucleotide sequence ID" value="XM_002110263.1"/>
</dbReference>
<evidence type="ECO:0000256" key="3">
    <source>
        <dbReference type="ARBA" id="ARBA00022692"/>
    </source>
</evidence>
<dbReference type="FunCoup" id="B3RR91">
    <property type="interactions" value="262"/>
</dbReference>
<sequence length="429" mass="48611">MTLTELSEFMGRGTSYLMMMHIKDNGLKELNYANRTRYDNNVVLELDVSGNKMNNFFSSIEARLVSLEKLLLQGNNLAYVSGKSFYGPPEMVTVLTKRDYLCCMVPAKIKLCQPSMGSDDLSSCENLLSHFSQKLFIWIVGILAVVGNLLVFIQNHSIRKQKNSLVPIFLINSLALSDLLMAFYLIIIIVADLAFSTGEYGLNSEIWLSSPFCLIACFLVNASSLTTVLLMVTICSDRYICLVYPLSPKRMSIKTARIVVVFVWILSLSFAAAPVISSANMPGYLRLYTYNSMCMANNYQIDYYRVWMISYLSIIFIAWVAMTILYMRLFMTIRRSGKNLRRSTATDNTVIAIRLALILISDLISWVPFYYVNLHGLLTSGRVDVIALQFVGIFSLPINSAINPYLYTFTNIDIIKKFLVRQKTFSTKS</sequence>
<dbReference type="OMA" id="YANRTRY"/>
<evidence type="ECO:0000256" key="8">
    <source>
        <dbReference type="SAM" id="Phobius"/>
    </source>
</evidence>
<feature type="transmembrane region" description="Helical" evidence="8">
    <location>
        <begin position="135"/>
        <end position="153"/>
    </location>
</feature>
<keyword evidence="7" id="KW-0675">Receptor</keyword>
<dbReference type="SUPFAM" id="SSF81321">
    <property type="entry name" value="Family A G protein-coupled receptor-like"/>
    <property type="match status" value="1"/>
</dbReference>
<dbReference type="PANTHER" id="PTHR24372">
    <property type="entry name" value="GLYCOPROTEIN HORMONE RECEPTOR"/>
    <property type="match status" value="1"/>
</dbReference>
<feature type="transmembrane region" description="Helical" evidence="8">
    <location>
        <begin position="351"/>
        <end position="371"/>
    </location>
</feature>
<comment type="similarity">
    <text evidence="7">Belongs to the G-protein coupled receptor 1 family.</text>
</comment>
<feature type="transmembrane region" description="Helical" evidence="8">
    <location>
        <begin position="206"/>
        <end position="235"/>
    </location>
</feature>
<evidence type="ECO:0000256" key="4">
    <source>
        <dbReference type="ARBA" id="ARBA00022737"/>
    </source>
</evidence>
<dbReference type="InterPro" id="IPR000276">
    <property type="entry name" value="GPCR_Rhodpsn"/>
</dbReference>
<dbReference type="CDD" id="cd14980">
    <property type="entry name" value="7tmA_Glycoprotein_LRR_R-like"/>
    <property type="match status" value="1"/>
</dbReference>
<comment type="subcellular location">
    <subcellularLocation>
        <location evidence="1">Membrane</location>
    </subcellularLocation>
</comment>
<dbReference type="GO" id="GO:0005886">
    <property type="term" value="C:plasma membrane"/>
    <property type="evidence" value="ECO:0000318"/>
    <property type="project" value="GO_Central"/>
</dbReference>
<dbReference type="Proteomes" id="UP000009022">
    <property type="component" value="Unassembled WGS sequence"/>
</dbReference>
<dbReference type="InterPro" id="IPR017452">
    <property type="entry name" value="GPCR_Rhodpsn_7TM"/>
</dbReference>
<protein>
    <recommendedName>
        <fullName evidence="9">G-protein coupled receptors family 1 profile domain-containing protein</fullName>
    </recommendedName>
</protein>
<feature type="transmembrane region" description="Helical" evidence="8">
    <location>
        <begin position="308"/>
        <end position="330"/>
    </location>
</feature>
<keyword evidence="3 7" id="KW-0812">Transmembrane</keyword>
<dbReference type="HOGENOM" id="CLU_006130_0_0_1"/>
<dbReference type="PROSITE" id="PS00237">
    <property type="entry name" value="G_PROTEIN_RECEP_F1_1"/>
    <property type="match status" value="1"/>
</dbReference>
<dbReference type="KEGG" id="tad:TRIADDRAFT_54151"/>
<keyword evidence="6 8" id="KW-0472">Membrane</keyword>
<accession>B3RR91</accession>
<evidence type="ECO:0000256" key="5">
    <source>
        <dbReference type="ARBA" id="ARBA00022989"/>
    </source>
</evidence>
<dbReference type="PANTHER" id="PTHR24372:SF77">
    <property type="entry name" value="G-PROTEIN COUPLED RECEPTORS FAMILY 1 PROFILE DOMAIN-CONTAINING PROTEIN"/>
    <property type="match status" value="1"/>
</dbReference>
<dbReference type="eggNOG" id="KOG2087">
    <property type="taxonomic scope" value="Eukaryota"/>
</dbReference>